<feature type="region of interest" description="Disordered" evidence="1">
    <location>
        <begin position="212"/>
        <end position="309"/>
    </location>
</feature>
<dbReference type="GeneID" id="31018772"/>
<evidence type="ECO:0000259" key="2">
    <source>
        <dbReference type="Pfam" id="PF20945"/>
    </source>
</evidence>
<dbReference type="AlphaFoldDB" id="A0A1J9QPC9"/>
<dbReference type="GO" id="GO:0000172">
    <property type="term" value="C:ribonuclease MRP complex"/>
    <property type="evidence" value="ECO:0007669"/>
    <property type="project" value="InterPro"/>
</dbReference>
<dbReference type="EMBL" id="MNUE01000070">
    <property type="protein sequence ID" value="OJD29906.1"/>
    <property type="molecule type" value="Genomic_DNA"/>
</dbReference>
<feature type="domain" description="RNase MRP protein 1 RNA binding" evidence="2">
    <location>
        <begin position="42"/>
        <end position="148"/>
    </location>
</feature>
<evidence type="ECO:0000313" key="3">
    <source>
        <dbReference type="EMBL" id="OJD29906.1"/>
    </source>
</evidence>
<dbReference type="GO" id="GO:0000294">
    <property type="term" value="P:nuclear-transcribed mRNA catabolic process, RNase MRP-dependent"/>
    <property type="evidence" value="ECO:0007669"/>
    <property type="project" value="TreeGrafter"/>
</dbReference>
<dbReference type="GO" id="GO:0042134">
    <property type="term" value="F:rRNA primary transcript binding"/>
    <property type="evidence" value="ECO:0007669"/>
    <property type="project" value="InterPro"/>
</dbReference>
<gene>
    <name evidence="3" type="ORF">BKCO1_7000038</name>
</gene>
<dbReference type="Pfam" id="PF20945">
    <property type="entry name" value="RMP1"/>
    <property type="match status" value="1"/>
</dbReference>
<protein>
    <submittedName>
        <fullName evidence="3">Ribonuclease mrp protein subunit rmp1 protein</fullName>
    </submittedName>
</protein>
<dbReference type="CDD" id="cd22573">
    <property type="entry name" value="RMP1_RBD"/>
    <property type="match status" value="1"/>
</dbReference>
<keyword evidence="4" id="KW-1185">Reference proteome</keyword>
<evidence type="ECO:0000313" key="4">
    <source>
        <dbReference type="Proteomes" id="UP000183809"/>
    </source>
</evidence>
<dbReference type="OrthoDB" id="5414547at2759"/>
<name>A0A1J9QPC9_9PEZI</name>
<reference evidence="3 4" key="1">
    <citation type="submission" date="2016-10" db="EMBL/GenBank/DDBJ databases">
        <title>Proteomics and genomics reveal pathogen-plant mechanisms compatible with a hemibiotrophic lifestyle of Diplodia corticola.</title>
        <authorList>
            <person name="Fernandes I."/>
            <person name="De Jonge R."/>
            <person name="Van De Peer Y."/>
            <person name="Devreese B."/>
            <person name="Alves A."/>
            <person name="Esteves A.C."/>
        </authorList>
    </citation>
    <scope>NUCLEOTIDE SEQUENCE [LARGE SCALE GENOMIC DNA]</scope>
    <source>
        <strain evidence="3 4">CBS 112549</strain>
    </source>
</reference>
<dbReference type="PANTHER" id="PTHR37792:SF1">
    <property type="entry name" value="RIBONUCLEASE MRP PROTEIN SUBUNIT RMP1"/>
    <property type="match status" value="1"/>
</dbReference>
<organism evidence="3 4">
    <name type="scientific">Diplodia corticola</name>
    <dbReference type="NCBI Taxonomy" id="236234"/>
    <lineage>
        <taxon>Eukaryota</taxon>
        <taxon>Fungi</taxon>
        <taxon>Dikarya</taxon>
        <taxon>Ascomycota</taxon>
        <taxon>Pezizomycotina</taxon>
        <taxon>Dothideomycetes</taxon>
        <taxon>Dothideomycetes incertae sedis</taxon>
        <taxon>Botryosphaeriales</taxon>
        <taxon>Botryosphaeriaceae</taxon>
        <taxon>Diplodia</taxon>
    </lineage>
</organism>
<feature type="compositionally biased region" description="Basic residues" evidence="1">
    <location>
        <begin position="287"/>
        <end position="298"/>
    </location>
</feature>
<dbReference type="PANTHER" id="PTHR37792">
    <property type="entry name" value="RIBONUCLEASE MRP PROTEIN SUBUNIT RMP1"/>
    <property type="match status" value="1"/>
</dbReference>
<dbReference type="InterPro" id="IPR047204">
    <property type="entry name" value="RMP1_RBD"/>
</dbReference>
<dbReference type="RefSeq" id="XP_020126166.1">
    <property type="nucleotide sequence ID" value="XM_020278511.1"/>
</dbReference>
<dbReference type="InterPro" id="IPR047205">
    <property type="entry name" value="RMP1"/>
</dbReference>
<dbReference type="GO" id="GO:0000466">
    <property type="term" value="P:maturation of 5.8S rRNA from tricistronic rRNA transcript (SSU-rRNA, 5.8S rRNA, LSU-rRNA)"/>
    <property type="evidence" value="ECO:0007669"/>
    <property type="project" value="TreeGrafter"/>
</dbReference>
<sequence>MDAHVKPSPRLCKNILIRAMAATAPPRLKPHEHADLTTFCDILHLVHHRNLNQHRHSIWWRSFSVFRRELSHFVAEYNTYQPPAATDLTPPAPKPSAKASRLAARRAAARLDAWRRHHVPRWYLAFADVIASTQFSALGLALLAVLARVTQVTGITAAYEDEAEQAMQAALRELAAMDAKRLVGAIQANEGASLEGDGVAAEDLGEAVGRREDLGEVVGRDTDGEKGDDATAVGPGLQMKRGMKGDVMELPSSKPIVVLDAMRKKKKEKRTAEPEPEPEPEPEAKGPPKKKKKTKKSKASAIDDLFAGL</sequence>
<dbReference type="STRING" id="236234.A0A1J9QPC9"/>
<evidence type="ECO:0000256" key="1">
    <source>
        <dbReference type="SAM" id="MobiDB-lite"/>
    </source>
</evidence>
<proteinExistence type="predicted"/>
<dbReference type="Proteomes" id="UP000183809">
    <property type="component" value="Unassembled WGS sequence"/>
</dbReference>
<feature type="compositionally biased region" description="Basic and acidic residues" evidence="1">
    <location>
        <begin position="212"/>
        <end position="229"/>
    </location>
</feature>
<comment type="caution">
    <text evidence="3">The sequence shown here is derived from an EMBL/GenBank/DDBJ whole genome shotgun (WGS) entry which is preliminary data.</text>
</comment>
<accession>A0A1J9QPC9</accession>